<dbReference type="OrthoDB" id="2041251at2"/>
<dbReference type="Proteomes" id="UP000184386">
    <property type="component" value="Unassembled WGS sequence"/>
</dbReference>
<sequence>MKKINFRICILAVCFSFLMIFATGPKTRVEAYISPYLEMPINYTSSVDNLQYPQTDQFTALTGTSGVGMVVIKEPTIIKAYLNWNSSEANSPVIWFSRDIKGIDLVGSQVTLSSSKNYQVILLDTGTYYFNYTIKANNSYNSSSYIFTTVGACLVGQYANSTERIYNSSKDSSNLITFNKMETGFLSITAPIDYYKFELNEKSIVTINFNFLELKDINLYGSACVLKNSMDANIVEQAYNSQGAQYNTITKVLEPGVYYITMKGTTTITSLVVKKIPYVVKAAVSTSYYTKGNVRIHLKVPFEYTEILVTKGKVSKARITDYYTWSTYQSETTKSLTDNAYSVTANGTYTFRILDYMGNYSLYAVKISNIDKMAPAVSGVKNGKIYQSAVTLKFSDGLSGIKSALLNNKAIRNGAKVSGKGAYTLSVSDRAGNKKIIKFKIK</sequence>
<dbReference type="Gene3D" id="2.60.120.380">
    <property type="match status" value="1"/>
</dbReference>
<gene>
    <name evidence="2" type="ORF">SAMN02745136_03124</name>
</gene>
<organism evidence="2 3">
    <name type="scientific">Anaerocolumna jejuensis DSM 15929</name>
    <dbReference type="NCBI Taxonomy" id="1121322"/>
    <lineage>
        <taxon>Bacteria</taxon>
        <taxon>Bacillati</taxon>
        <taxon>Bacillota</taxon>
        <taxon>Clostridia</taxon>
        <taxon>Lachnospirales</taxon>
        <taxon>Lachnospiraceae</taxon>
        <taxon>Anaerocolumna</taxon>
    </lineage>
</organism>
<accession>A0A1M6UK20</accession>
<evidence type="ECO:0008006" key="4">
    <source>
        <dbReference type="Google" id="ProtNLM"/>
    </source>
</evidence>
<keyword evidence="1" id="KW-0732">Signal</keyword>
<proteinExistence type="predicted"/>
<dbReference type="EMBL" id="FRAC01000015">
    <property type="protein sequence ID" value="SHK69531.1"/>
    <property type="molecule type" value="Genomic_DNA"/>
</dbReference>
<dbReference type="AlphaFoldDB" id="A0A1M6UK20"/>
<evidence type="ECO:0000313" key="3">
    <source>
        <dbReference type="Proteomes" id="UP000184386"/>
    </source>
</evidence>
<feature type="chain" id="PRO_5039541695" description="Ig-like domain (Group 3)" evidence="1">
    <location>
        <begin position="23"/>
        <end position="442"/>
    </location>
</feature>
<protein>
    <recommendedName>
        <fullName evidence="4">Ig-like domain (Group 3)</fullName>
    </recommendedName>
</protein>
<reference evidence="2 3" key="1">
    <citation type="submission" date="2016-11" db="EMBL/GenBank/DDBJ databases">
        <authorList>
            <person name="Jaros S."/>
            <person name="Januszkiewicz K."/>
            <person name="Wedrychowicz H."/>
        </authorList>
    </citation>
    <scope>NUCLEOTIDE SEQUENCE [LARGE SCALE GENOMIC DNA]</scope>
    <source>
        <strain evidence="2 3">DSM 15929</strain>
    </source>
</reference>
<evidence type="ECO:0000256" key="1">
    <source>
        <dbReference type="SAM" id="SignalP"/>
    </source>
</evidence>
<dbReference type="SUPFAM" id="SSF89260">
    <property type="entry name" value="Collagen-binding domain"/>
    <property type="match status" value="1"/>
</dbReference>
<dbReference type="RefSeq" id="WP_073277549.1">
    <property type="nucleotide sequence ID" value="NZ_FRAC01000015.1"/>
</dbReference>
<evidence type="ECO:0000313" key="2">
    <source>
        <dbReference type="EMBL" id="SHK69531.1"/>
    </source>
</evidence>
<keyword evidence="3" id="KW-1185">Reference proteome</keyword>
<feature type="signal peptide" evidence="1">
    <location>
        <begin position="1"/>
        <end position="22"/>
    </location>
</feature>
<dbReference type="STRING" id="1121322.SAMN02745136_03124"/>
<name>A0A1M6UK20_9FIRM</name>